<evidence type="ECO:0000256" key="4">
    <source>
        <dbReference type="ARBA" id="ARBA00022833"/>
    </source>
</evidence>
<keyword evidence="2" id="KW-0479">Metal-binding</keyword>
<evidence type="ECO:0000256" key="1">
    <source>
        <dbReference type="ARBA" id="ARBA00004123"/>
    </source>
</evidence>
<evidence type="ECO:0000313" key="8">
    <source>
        <dbReference type="Proteomes" id="UP000708208"/>
    </source>
</evidence>
<sequence>MSKNDVVLINSDESADEVDDEEINILESDKCSTSESESISEGEHEDIETGETSMSIYYRLRLGISKIKKSLLLRGKFREACHSLKLKPKILFLDVKTRWNSTYLMLKRAFEYRKAFDLLIRDCKFLRKLLLSKAEWCLIADMVTFLQPFYNVTLQLSKSKSPSMALTAAVYIALYEHLESFKKGKVGADMLNAAEAACDKLNKYYPDSDGLVYIMGLLCDPRCKLQWYRIVGISKQVISQNKQAALSYWNEYYNVFEDETVVDETTSSSNNLIAAQI</sequence>
<evidence type="ECO:0000256" key="2">
    <source>
        <dbReference type="ARBA" id="ARBA00022723"/>
    </source>
</evidence>
<keyword evidence="5" id="KW-0539">Nucleus</keyword>
<dbReference type="EMBL" id="CAJVCH010056841">
    <property type="protein sequence ID" value="CAG7718884.1"/>
    <property type="molecule type" value="Genomic_DNA"/>
</dbReference>
<evidence type="ECO:0000256" key="3">
    <source>
        <dbReference type="ARBA" id="ARBA00022771"/>
    </source>
</evidence>
<evidence type="ECO:0000256" key="6">
    <source>
        <dbReference type="SAM" id="MobiDB-lite"/>
    </source>
</evidence>
<evidence type="ECO:0000256" key="5">
    <source>
        <dbReference type="ARBA" id="ARBA00023242"/>
    </source>
</evidence>
<feature type="compositionally biased region" description="Acidic residues" evidence="6">
    <location>
        <begin position="38"/>
        <end position="48"/>
    </location>
</feature>
<feature type="region of interest" description="Disordered" evidence="6">
    <location>
        <begin position="29"/>
        <end position="48"/>
    </location>
</feature>
<comment type="subcellular location">
    <subcellularLocation>
        <location evidence="1">Nucleus</location>
    </subcellularLocation>
</comment>
<dbReference type="PANTHER" id="PTHR46481">
    <property type="entry name" value="ZINC FINGER BED DOMAIN-CONTAINING PROTEIN 4"/>
    <property type="match status" value="1"/>
</dbReference>
<protein>
    <submittedName>
        <fullName evidence="7">Uncharacterized protein</fullName>
    </submittedName>
</protein>
<dbReference type="PANTHER" id="PTHR46481:SF10">
    <property type="entry name" value="ZINC FINGER BED DOMAIN-CONTAINING PROTEIN 39"/>
    <property type="match status" value="1"/>
</dbReference>
<dbReference type="OrthoDB" id="117690at2759"/>
<reference evidence="7" key="1">
    <citation type="submission" date="2021-06" db="EMBL/GenBank/DDBJ databases">
        <authorList>
            <person name="Hodson N. C."/>
            <person name="Mongue J. A."/>
            <person name="Jaron S. K."/>
        </authorList>
    </citation>
    <scope>NUCLEOTIDE SEQUENCE</scope>
</reference>
<accession>A0A8J2K2V5</accession>
<evidence type="ECO:0000313" key="7">
    <source>
        <dbReference type="EMBL" id="CAG7718884.1"/>
    </source>
</evidence>
<keyword evidence="3" id="KW-0863">Zinc-finger</keyword>
<comment type="caution">
    <text evidence="7">The sequence shown here is derived from an EMBL/GenBank/DDBJ whole genome shotgun (WGS) entry which is preliminary data.</text>
</comment>
<organism evidence="7 8">
    <name type="scientific">Allacma fusca</name>
    <dbReference type="NCBI Taxonomy" id="39272"/>
    <lineage>
        <taxon>Eukaryota</taxon>
        <taxon>Metazoa</taxon>
        <taxon>Ecdysozoa</taxon>
        <taxon>Arthropoda</taxon>
        <taxon>Hexapoda</taxon>
        <taxon>Collembola</taxon>
        <taxon>Symphypleona</taxon>
        <taxon>Sminthuridae</taxon>
        <taxon>Allacma</taxon>
    </lineage>
</organism>
<proteinExistence type="predicted"/>
<dbReference type="GO" id="GO:0008270">
    <property type="term" value="F:zinc ion binding"/>
    <property type="evidence" value="ECO:0007669"/>
    <property type="project" value="UniProtKB-KW"/>
</dbReference>
<dbReference type="Proteomes" id="UP000708208">
    <property type="component" value="Unassembled WGS sequence"/>
</dbReference>
<name>A0A8J2K2V5_9HEXA</name>
<keyword evidence="4" id="KW-0862">Zinc</keyword>
<dbReference type="GO" id="GO:0005634">
    <property type="term" value="C:nucleus"/>
    <property type="evidence" value="ECO:0007669"/>
    <property type="project" value="UniProtKB-SubCell"/>
</dbReference>
<dbReference type="AlphaFoldDB" id="A0A8J2K2V5"/>
<keyword evidence="8" id="KW-1185">Reference proteome</keyword>
<dbReference type="InterPro" id="IPR052035">
    <property type="entry name" value="ZnF_BED_domain_contain"/>
</dbReference>
<gene>
    <name evidence="7" type="ORF">AFUS01_LOCUS8245</name>
</gene>